<organism evidence="1 2">
    <name type="scientific">Lecanicillium saksenae</name>
    <dbReference type="NCBI Taxonomy" id="468837"/>
    <lineage>
        <taxon>Eukaryota</taxon>
        <taxon>Fungi</taxon>
        <taxon>Dikarya</taxon>
        <taxon>Ascomycota</taxon>
        <taxon>Pezizomycotina</taxon>
        <taxon>Sordariomycetes</taxon>
        <taxon>Hypocreomycetidae</taxon>
        <taxon>Hypocreales</taxon>
        <taxon>Cordycipitaceae</taxon>
        <taxon>Lecanicillium</taxon>
    </lineage>
</organism>
<reference evidence="1" key="1">
    <citation type="submission" date="2022-07" db="EMBL/GenBank/DDBJ databases">
        <title>Genome Sequence of Lecanicillium saksenae.</title>
        <authorList>
            <person name="Buettner E."/>
        </authorList>
    </citation>
    <scope>NUCLEOTIDE SEQUENCE</scope>
    <source>
        <strain evidence="1">VT-O1</strain>
    </source>
</reference>
<dbReference type="Proteomes" id="UP001148737">
    <property type="component" value="Unassembled WGS sequence"/>
</dbReference>
<proteinExistence type="predicted"/>
<sequence>MAQTATSNPPGTDERAPLIPSPTVATPLGDDNGCHNRDTQRLRVPADLPRTIWLIATIELCERFAFFGVVGPMQNYAQNAIDDPLRPGGLGLGQAKATVLNQIFLLWCYLTPILGAVAADQYLGRVKTIVLASTLYVAGLLSLCISASSAAHGAESSRLTLVIALFLIGIGTGGIKANVSALVAEQYTKGDTVRMNSSGEEEIVDRDLTLQRFFFFSEKKCYKLNVNQG</sequence>
<evidence type="ECO:0000313" key="2">
    <source>
        <dbReference type="Proteomes" id="UP001148737"/>
    </source>
</evidence>
<evidence type="ECO:0000313" key="1">
    <source>
        <dbReference type="EMBL" id="KAJ3491956.1"/>
    </source>
</evidence>
<comment type="caution">
    <text evidence="1">The sequence shown here is derived from an EMBL/GenBank/DDBJ whole genome shotgun (WGS) entry which is preliminary data.</text>
</comment>
<protein>
    <submittedName>
        <fullName evidence="1">Uncharacterized protein</fullName>
    </submittedName>
</protein>
<accession>A0ACC1QSA6</accession>
<keyword evidence="2" id="KW-1185">Reference proteome</keyword>
<name>A0ACC1QSA6_9HYPO</name>
<gene>
    <name evidence="1" type="ORF">NLG97_g5494</name>
</gene>
<dbReference type="EMBL" id="JANAKD010000623">
    <property type="protein sequence ID" value="KAJ3491956.1"/>
    <property type="molecule type" value="Genomic_DNA"/>
</dbReference>